<dbReference type="GO" id="GO:0006749">
    <property type="term" value="P:glutathione metabolic process"/>
    <property type="evidence" value="ECO:0007669"/>
    <property type="project" value="TreeGrafter"/>
</dbReference>
<dbReference type="Gene3D" id="1.20.1050.10">
    <property type="match status" value="1"/>
</dbReference>
<dbReference type="PROSITE" id="PS50405">
    <property type="entry name" value="GST_CTER"/>
    <property type="match status" value="1"/>
</dbReference>
<dbReference type="GO" id="GO:0004364">
    <property type="term" value="F:glutathione transferase activity"/>
    <property type="evidence" value="ECO:0007669"/>
    <property type="project" value="UniProtKB-EC"/>
</dbReference>
<dbReference type="SUPFAM" id="SSF52833">
    <property type="entry name" value="Thioredoxin-like"/>
    <property type="match status" value="1"/>
</dbReference>
<dbReference type="EC" id="2.5.1.18" evidence="3"/>
<protein>
    <recommendedName>
        <fullName evidence="3">glutathione transferase</fullName>
        <ecNumber evidence="3">2.5.1.18</ecNumber>
    </recommendedName>
    <alternativeName>
        <fullName evidence="5">GST class-theta</fullName>
    </alternativeName>
</protein>
<sequence>MAPLKLYYLPLSAPARTVLLTIRSLKLDVEIINIDILKGEQLTPEFLSINPQHIIPTIDDNGYILWESKAIAAYLVNSRAPGSSLYPNDPKIRGLVDARLYFDTTTIFTKSKDVFFPIFALGMTKVDEEKKKIFYEALDLMNMFLEGREWFAANHPTIADFALLASFATFVHAGANVAKYKNILAWYKRCESLPGFDENERGAKVFEVLIKEKLGITGTWD</sequence>
<comment type="catalytic activity">
    <reaction evidence="6">
        <text>RX + glutathione = an S-substituted glutathione + a halide anion + H(+)</text>
        <dbReference type="Rhea" id="RHEA:16437"/>
        <dbReference type="ChEBI" id="CHEBI:15378"/>
        <dbReference type="ChEBI" id="CHEBI:16042"/>
        <dbReference type="ChEBI" id="CHEBI:17792"/>
        <dbReference type="ChEBI" id="CHEBI:57925"/>
        <dbReference type="ChEBI" id="CHEBI:90779"/>
        <dbReference type="EC" id="2.5.1.18"/>
    </reaction>
</comment>
<dbReference type="PANTHER" id="PTHR43969:SF9">
    <property type="entry name" value="GLUTATHIONE S TRANSFERASE D10, ISOFORM A-RELATED"/>
    <property type="match status" value="1"/>
</dbReference>
<keyword evidence="4 9" id="KW-0808">Transferase</keyword>
<evidence type="ECO:0000256" key="3">
    <source>
        <dbReference type="ARBA" id="ARBA00012452"/>
    </source>
</evidence>
<dbReference type="AlphaFoldDB" id="A0A1L8E4S3"/>
<comment type="similarity">
    <text evidence="1">Belongs to the GST superfamily. Theta family.</text>
</comment>
<dbReference type="SFLD" id="SFLDS00019">
    <property type="entry name" value="Glutathione_Transferase_(cytos"/>
    <property type="match status" value="1"/>
</dbReference>
<dbReference type="CDD" id="cd03045">
    <property type="entry name" value="GST_N_Delta_Epsilon"/>
    <property type="match status" value="1"/>
</dbReference>
<dbReference type="PROSITE" id="PS50404">
    <property type="entry name" value="GST_NTER"/>
    <property type="match status" value="1"/>
</dbReference>
<dbReference type="InterPro" id="IPR004046">
    <property type="entry name" value="GST_C"/>
</dbReference>
<dbReference type="CDD" id="cd03177">
    <property type="entry name" value="GST_C_Delta_Epsilon"/>
    <property type="match status" value="1"/>
</dbReference>
<evidence type="ECO:0000256" key="4">
    <source>
        <dbReference type="ARBA" id="ARBA00022679"/>
    </source>
</evidence>
<evidence type="ECO:0000259" key="8">
    <source>
        <dbReference type="PROSITE" id="PS50405"/>
    </source>
</evidence>
<dbReference type="Gene3D" id="3.40.30.10">
    <property type="entry name" value="Glutaredoxin"/>
    <property type="match status" value="1"/>
</dbReference>
<dbReference type="SFLD" id="SFLDG00358">
    <property type="entry name" value="Main_(cytGST)"/>
    <property type="match status" value="1"/>
</dbReference>
<evidence type="ECO:0000256" key="2">
    <source>
        <dbReference type="ARBA" id="ARBA00011738"/>
    </source>
</evidence>
<dbReference type="PANTHER" id="PTHR43969">
    <property type="entry name" value="GLUTATHIONE S TRANSFERASE D10, ISOFORM A-RELATED"/>
    <property type="match status" value="1"/>
</dbReference>
<dbReference type="EMBL" id="GFDF01000351">
    <property type="protein sequence ID" value="JAV13733.1"/>
    <property type="molecule type" value="Transcribed_RNA"/>
</dbReference>
<comment type="subunit">
    <text evidence="2">Homodimer.</text>
</comment>
<dbReference type="InterPro" id="IPR004045">
    <property type="entry name" value="Glutathione_S-Trfase_N"/>
</dbReference>
<dbReference type="InterPro" id="IPR040079">
    <property type="entry name" value="Glutathione_S-Trfase"/>
</dbReference>
<dbReference type="InterPro" id="IPR036282">
    <property type="entry name" value="Glutathione-S-Trfase_C_sf"/>
</dbReference>
<dbReference type="SFLD" id="SFLDG01153">
    <property type="entry name" value="Main.4:_Theta-like"/>
    <property type="match status" value="1"/>
</dbReference>
<dbReference type="FunFam" id="1.20.1050.10:FF:000007">
    <property type="entry name" value="Glutathione S-transferase 1-1"/>
    <property type="match status" value="1"/>
</dbReference>
<evidence type="ECO:0000259" key="7">
    <source>
        <dbReference type="PROSITE" id="PS50404"/>
    </source>
</evidence>
<organism evidence="9">
    <name type="scientific">Nyssomyia neivai</name>
    <dbReference type="NCBI Taxonomy" id="330878"/>
    <lineage>
        <taxon>Eukaryota</taxon>
        <taxon>Metazoa</taxon>
        <taxon>Ecdysozoa</taxon>
        <taxon>Arthropoda</taxon>
        <taxon>Hexapoda</taxon>
        <taxon>Insecta</taxon>
        <taxon>Pterygota</taxon>
        <taxon>Neoptera</taxon>
        <taxon>Endopterygota</taxon>
        <taxon>Diptera</taxon>
        <taxon>Nematocera</taxon>
        <taxon>Psychodoidea</taxon>
        <taxon>Psychodidae</taxon>
        <taxon>Nyssomyia</taxon>
    </lineage>
</organism>
<evidence type="ECO:0000256" key="5">
    <source>
        <dbReference type="ARBA" id="ARBA00041523"/>
    </source>
</evidence>
<evidence type="ECO:0000256" key="6">
    <source>
        <dbReference type="ARBA" id="ARBA00047960"/>
    </source>
</evidence>
<accession>A0A1L8E4S3</accession>
<dbReference type="Pfam" id="PF02798">
    <property type="entry name" value="GST_N"/>
    <property type="match status" value="1"/>
</dbReference>
<feature type="domain" description="GST C-terminal" evidence="8">
    <location>
        <begin position="89"/>
        <end position="214"/>
    </location>
</feature>
<dbReference type="SUPFAM" id="SSF47616">
    <property type="entry name" value="GST C-terminal domain-like"/>
    <property type="match status" value="1"/>
</dbReference>
<evidence type="ECO:0000256" key="1">
    <source>
        <dbReference type="ARBA" id="ARBA00009899"/>
    </source>
</evidence>
<dbReference type="InterPro" id="IPR036249">
    <property type="entry name" value="Thioredoxin-like_sf"/>
</dbReference>
<dbReference type="FunFam" id="3.40.30.10:FF:000034">
    <property type="entry name" value="glutathione S-transferase 1"/>
    <property type="match status" value="1"/>
</dbReference>
<dbReference type="Pfam" id="PF00043">
    <property type="entry name" value="GST_C"/>
    <property type="match status" value="1"/>
</dbReference>
<feature type="domain" description="GST N-terminal" evidence="7">
    <location>
        <begin position="2"/>
        <end position="83"/>
    </location>
</feature>
<dbReference type="InterPro" id="IPR010987">
    <property type="entry name" value="Glutathione-S-Trfase_C-like"/>
</dbReference>
<reference evidence="9" key="1">
    <citation type="submission" date="2016-12" db="EMBL/GenBank/DDBJ databases">
        <title>An insight into the sialome and mialome of the sand fly, Nyssomyia neivai.</title>
        <authorList>
            <person name="Sebastian V."/>
            <person name="Goulart T.M."/>
            <person name="Oliveira W."/>
            <person name="Calvo E."/>
            <person name="Oliveira L.F."/>
            <person name="Pinto M.C."/>
            <person name="Rosselino A.M."/>
            <person name="Ribeiro J.M."/>
        </authorList>
    </citation>
    <scope>NUCLEOTIDE SEQUENCE</scope>
</reference>
<evidence type="ECO:0000313" key="9">
    <source>
        <dbReference type="EMBL" id="JAV13733.1"/>
    </source>
</evidence>
<proteinExistence type="inferred from homology"/>
<name>A0A1L8E4S3_9DIPT</name>